<accession>A0A199V1R3</accession>
<reference evidence="8 9" key="1">
    <citation type="journal article" date="2016" name="DNA Res.">
        <title>The draft genome of MD-2 pineapple using hybrid error correction of long reads.</title>
        <authorList>
            <person name="Redwan R.M."/>
            <person name="Saidin A."/>
            <person name="Kumar S.V."/>
        </authorList>
    </citation>
    <scope>NUCLEOTIDE SEQUENCE [LARGE SCALE GENOMIC DNA]</scope>
    <source>
        <strain evidence="9">cv. MD2</strain>
        <tissue evidence="8">Leaf</tissue>
    </source>
</reference>
<keyword evidence="6" id="KW-0460">Magnesium</keyword>
<dbReference type="InterPro" id="IPR036565">
    <property type="entry name" value="Mur-like_cat_sf"/>
</dbReference>
<evidence type="ECO:0000259" key="7">
    <source>
        <dbReference type="Pfam" id="PF08245"/>
    </source>
</evidence>
<keyword evidence="2" id="KW-0436">Ligase</keyword>
<dbReference type="GO" id="GO:0004326">
    <property type="term" value="F:tetrahydrofolylpolyglutamate synthase activity"/>
    <property type="evidence" value="ECO:0007669"/>
    <property type="project" value="InterPro"/>
</dbReference>
<comment type="caution">
    <text evidence="8">The sequence shown here is derived from an EMBL/GenBank/DDBJ whole genome shotgun (WGS) entry which is preliminary data.</text>
</comment>
<dbReference type="SUPFAM" id="SSF53623">
    <property type="entry name" value="MurD-like peptide ligases, catalytic domain"/>
    <property type="match status" value="1"/>
</dbReference>
<keyword evidence="3" id="KW-0479">Metal-binding</keyword>
<keyword evidence="5" id="KW-0067">ATP-binding</keyword>
<organism evidence="8 9">
    <name type="scientific">Ananas comosus</name>
    <name type="common">Pineapple</name>
    <name type="synonym">Ananas ananas</name>
    <dbReference type="NCBI Taxonomy" id="4615"/>
    <lineage>
        <taxon>Eukaryota</taxon>
        <taxon>Viridiplantae</taxon>
        <taxon>Streptophyta</taxon>
        <taxon>Embryophyta</taxon>
        <taxon>Tracheophyta</taxon>
        <taxon>Spermatophyta</taxon>
        <taxon>Magnoliopsida</taxon>
        <taxon>Liliopsida</taxon>
        <taxon>Poales</taxon>
        <taxon>Bromeliaceae</taxon>
        <taxon>Bromelioideae</taxon>
        <taxon>Ananas</taxon>
    </lineage>
</organism>
<evidence type="ECO:0000256" key="1">
    <source>
        <dbReference type="ARBA" id="ARBA00008276"/>
    </source>
</evidence>
<gene>
    <name evidence="8" type="ORF">ACMD2_04833</name>
</gene>
<dbReference type="SUPFAM" id="SSF53244">
    <property type="entry name" value="MurD-like peptide ligases, peptide-binding domain"/>
    <property type="match status" value="1"/>
</dbReference>
<dbReference type="InterPro" id="IPR036615">
    <property type="entry name" value="Mur_ligase_C_dom_sf"/>
</dbReference>
<dbReference type="GO" id="GO:0005524">
    <property type="term" value="F:ATP binding"/>
    <property type="evidence" value="ECO:0007669"/>
    <property type="project" value="UniProtKB-KW"/>
</dbReference>
<dbReference type="Pfam" id="PF08245">
    <property type="entry name" value="Mur_ligase_M"/>
    <property type="match status" value="1"/>
</dbReference>
<dbReference type="InterPro" id="IPR001645">
    <property type="entry name" value="Folylpolyglutamate_synth"/>
</dbReference>
<dbReference type="GO" id="GO:0005737">
    <property type="term" value="C:cytoplasm"/>
    <property type="evidence" value="ECO:0007669"/>
    <property type="project" value="TreeGrafter"/>
</dbReference>
<sequence>MSYPIRHLGRRGRSSCSSLISQLRWRRLRSSSAMARGGEGEELGGFSEYMERLRNYERIGVPRGAGTDSGDGFDLGRMRRLLRRLGDPHAQLFISLALKGKVHLQHFCPIFYEKKAIKLAAIPGRNGDPVSAELLRDTFHGAKGVLDQSIELENGALTHFEVFTALAFLLFSQEKVDIAIIEAGLGGARDATNVIRNSELAASVLTSIGEEHLAALGGSLESVAMAKSGIIKQGRPVIIGGPLEEKIERIIKDRASVMNSPVISACDPGIRSILKCFARDDDEPRQTCDIVVDIQKDMKLSIKLHDLKLHMLGAHQLQNAVTTTCTALCLSKQGWRISDASIRAGLERTKLHGRNQFLTQKEASAFGLQEVSLLVDGGFIDVPTMIFIFLRPFDIWKYVPAHTEASAKGLSDVIRMAHPDGPLALVVAMASDKDHLAFARQLLSGRRPDIVLLTETSIAGGKSRTISASALKNIWIKAAQDLSINLIDLGAVELHKLSKDNNCSFVSMSDNETMLIGYQVAPVNDSIRVCSQLLQSKEQDQNGLIAVTGSLHIVSSLLAAVY</sequence>
<feature type="domain" description="Mur ligase central" evidence="7">
    <location>
        <begin position="164"/>
        <end position="326"/>
    </location>
</feature>
<dbReference type="GO" id="GO:0008841">
    <property type="term" value="F:dihydrofolate synthase activity"/>
    <property type="evidence" value="ECO:0007669"/>
    <property type="project" value="TreeGrafter"/>
</dbReference>
<dbReference type="InterPro" id="IPR018109">
    <property type="entry name" value="Folylpolyglutamate_synth_CS"/>
</dbReference>
<evidence type="ECO:0000256" key="5">
    <source>
        <dbReference type="ARBA" id="ARBA00022840"/>
    </source>
</evidence>
<dbReference type="EMBL" id="LSRQ01003666">
    <property type="protein sequence ID" value="OAY71022.1"/>
    <property type="molecule type" value="Genomic_DNA"/>
</dbReference>
<comment type="similarity">
    <text evidence="1">Belongs to the folylpolyglutamate synthase family.</text>
</comment>
<feature type="non-terminal residue" evidence="8">
    <location>
        <position position="562"/>
    </location>
</feature>
<dbReference type="AlphaFoldDB" id="A0A199V1R3"/>
<name>A0A199V1R3_ANACO</name>
<dbReference type="Gene3D" id="3.90.190.20">
    <property type="entry name" value="Mur ligase, C-terminal domain"/>
    <property type="match status" value="1"/>
</dbReference>
<dbReference type="PANTHER" id="PTHR11136">
    <property type="entry name" value="FOLYLPOLYGLUTAMATE SYNTHASE-RELATED"/>
    <property type="match status" value="1"/>
</dbReference>
<dbReference type="InterPro" id="IPR013221">
    <property type="entry name" value="Mur_ligase_cen"/>
</dbReference>
<evidence type="ECO:0000313" key="8">
    <source>
        <dbReference type="EMBL" id="OAY71022.1"/>
    </source>
</evidence>
<dbReference type="GO" id="GO:0046872">
    <property type="term" value="F:metal ion binding"/>
    <property type="evidence" value="ECO:0007669"/>
    <property type="project" value="UniProtKB-KW"/>
</dbReference>
<dbReference type="PANTHER" id="PTHR11136:SF0">
    <property type="entry name" value="DIHYDROFOLATE SYNTHETASE-RELATED"/>
    <property type="match status" value="1"/>
</dbReference>
<proteinExistence type="inferred from homology"/>
<evidence type="ECO:0000256" key="2">
    <source>
        <dbReference type="ARBA" id="ARBA00022598"/>
    </source>
</evidence>
<dbReference type="Gene3D" id="3.40.1190.10">
    <property type="entry name" value="Mur-like, catalytic domain"/>
    <property type="match status" value="1"/>
</dbReference>
<keyword evidence="4" id="KW-0547">Nucleotide-binding</keyword>
<evidence type="ECO:0000313" key="9">
    <source>
        <dbReference type="Proteomes" id="UP000092600"/>
    </source>
</evidence>
<evidence type="ECO:0000256" key="3">
    <source>
        <dbReference type="ARBA" id="ARBA00022723"/>
    </source>
</evidence>
<evidence type="ECO:0000256" key="6">
    <source>
        <dbReference type="ARBA" id="ARBA00022842"/>
    </source>
</evidence>
<protein>
    <submittedName>
        <fullName evidence="8">Dihydrofolate synthetase</fullName>
    </submittedName>
</protein>
<dbReference type="PROSITE" id="PS01012">
    <property type="entry name" value="FOLYLPOLYGLU_SYNT_2"/>
    <property type="match status" value="1"/>
</dbReference>
<dbReference type="Proteomes" id="UP000092600">
    <property type="component" value="Unassembled WGS sequence"/>
</dbReference>
<dbReference type="STRING" id="4615.A0A199V1R3"/>
<evidence type="ECO:0000256" key="4">
    <source>
        <dbReference type="ARBA" id="ARBA00022741"/>
    </source>
</evidence>